<evidence type="ECO:0000256" key="8">
    <source>
        <dbReference type="ARBA" id="ARBA00023002"/>
    </source>
</evidence>
<dbReference type="Gene3D" id="1.10.630.10">
    <property type="entry name" value="Cytochrome P450"/>
    <property type="match status" value="1"/>
</dbReference>
<dbReference type="GO" id="GO:0020037">
    <property type="term" value="F:heme binding"/>
    <property type="evidence" value="ECO:0007669"/>
    <property type="project" value="InterPro"/>
</dbReference>
<dbReference type="GO" id="GO:0005506">
    <property type="term" value="F:iron ion binding"/>
    <property type="evidence" value="ECO:0007669"/>
    <property type="project" value="InterPro"/>
</dbReference>
<keyword evidence="14" id="KW-1185">Reference proteome</keyword>
<keyword evidence="7 12" id="KW-1133">Transmembrane helix</keyword>
<dbReference type="InParanoid" id="A0A409XBR6"/>
<evidence type="ECO:0000256" key="9">
    <source>
        <dbReference type="ARBA" id="ARBA00023004"/>
    </source>
</evidence>
<dbReference type="Pfam" id="PF00067">
    <property type="entry name" value="p450"/>
    <property type="match status" value="1"/>
</dbReference>
<dbReference type="GO" id="GO:0016020">
    <property type="term" value="C:membrane"/>
    <property type="evidence" value="ECO:0007669"/>
    <property type="project" value="UniProtKB-SubCell"/>
</dbReference>
<evidence type="ECO:0000256" key="2">
    <source>
        <dbReference type="ARBA" id="ARBA00004167"/>
    </source>
</evidence>
<dbReference type="PANTHER" id="PTHR46300:SF2">
    <property type="entry name" value="CYTOCHROME P450 MONOOXYGENASE ALNH-RELATED"/>
    <property type="match status" value="1"/>
</dbReference>
<comment type="cofactor">
    <cofactor evidence="1">
        <name>heme</name>
        <dbReference type="ChEBI" id="CHEBI:30413"/>
    </cofactor>
</comment>
<keyword evidence="5 12" id="KW-0812">Transmembrane</keyword>
<evidence type="ECO:0000256" key="11">
    <source>
        <dbReference type="ARBA" id="ARBA00023136"/>
    </source>
</evidence>
<keyword evidence="6" id="KW-0479">Metal-binding</keyword>
<gene>
    <name evidence="13" type="ORF">CVT24_002733</name>
</gene>
<name>A0A409XBR6_9AGAR</name>
<comment type="similarity">
    <text evidence="3">Belongs to the cytochrome P450 family.</text>
</comment>
<comment type="subcellular location">
    <subcellularLocation>
        <location evidence="2">Membrane</location>
        <topology evidence="2">Single-pass membrane protein</topology>
    </subcellularLocation>
</comment>
<keyword evidence="10" id="KW-0503">Monooxygenase</keyword>
<feature type="transmembrane region" description="Helical" evidence="12">
    <location>
        <begin position="6"/>
        <end position="28"/>
    </location>
</feature>
<dbReference type="GO" id="GO:0016705">
    <property type="term" value="F:oxidoreductase activity, acting on paired donors, with incorporation or reduction of molecular oxygen"/>
    <property type="evidence" value="ECO:0007669"/>
    <property type="project" value="InterPro"/>
</dbReference>
<keyword evidence="9" id="KW-0408">Iron</keyword>
<evidence type="ECO:0000313" key="13">
    <source>
        <dbReference type="EMBL" id="PPQ88229.1"/>
    </source>
</evidence>
<keyword evidence="4" id="KW-0349">Heme</keyword>
<accession>A0A409XBR6</accession>
<dbReference type="AlphaFoldDB" id="A0A409XBR6"/>
<evidence type="ECO:0008006" key="15">
    <source>
        <dbReference type="Google" id="ProtNLM"/>
    </source>
</evidence>
<organism evidence="13 14">
    <name type="scientific">Panaeolus cyanescens</name>
    <dbReference type="NCBI Taxonomy" id="181874"/>
    <lineage>
        <taxon>Eukaryota</taxon>
        <taxon>Fungi</taxon>
        <taxon>Dikarya</taxon>
        <taxon>Basidiomycota</taxon>
        <taxon>Agaricomycotina</taxon>
        <taxon>Agaricomycetes</taxon>
        <taxon>Agaricomycetidae</taxon>
        <taxon>Agaricales</taxon>
        <taxon>Agaricineae</taxon>
        <taxon>Galeropsidaceae</taxon>
        <taxon>Panaeolus</taxon>
    </lineage>
</organism>
<evidence type="ECO:0000256" key="6">
    <source>
        <dbReference type="ARBA" id="ARBA00022723"/>
    </source>
</evidence>
<keyword evidence="8" id="KW-0560">Oxidoreductase</keyword>
<protein>
    <recommendedName>
        <fullName evidence="15">Cytochrome P450</fullName>
    </recommendedName>
</protein>
<dbReference type="OrthoDB" id="1055148at2759"/>
<dbReference type="InterPro" id="IPR001128">
    <property type="entry name" value="Cyt_P450"/>
</dbReference>
<dbReference type="Proteomes" id="UP000284842">
    <property type="component" value="Unassembled WGS sequence"/>
</dbReference>
<dbReference type="PANTHER" id="PTHR46300">
    <property type="entry name" value="P450, PUTATIVE (EUROFUNG)-RELATED-RELATED"/>
    <property type="match status" value="1"/>
</dbReference>
<sequence>MDFITNSSISLLHGAISAGLAVIFFGILQKRKSRLPPGPRGLPILGNALHMPKETPWLTFAEWSKIYGDVFCINAFRTRVIIVNSMKAAKELFDKRSAIYSDRPKLVGQLCSLAPQ</sequence>
<keyword evidence="11 12" id="KW-0472">Membrane</keyword>
<evidence type="ECO:0000256" key="10">
    <source>
        <dbReference type="ARBA" id="ARBA00023033"/>
    </source>
</evidence>
<evidence type="ECO:0000256" key="5">
    <source>
        <dbReference type="ARBA" id="ARBA00022692"/>
    </source>
</evidence>
<dbReference type="GO" id="GO:0004497">
    <property type="term" value="F:monooxygenase activity"/>
    <property type="evidence" value="ECO:0007669"/>
    <property type="project" value="UniProtKB-KW"/>
</dbReference>
<dbReference type="InterPro" id="IPR050364">
    <property type="entry name" value="Cytochrome_P450_fung"/>
</dbReference>
<evidence type="ECO:0000313" key="14">
    <source>
        <dbReference type="Proteomes" id="UP000284842"/>
    </source>
</evidence>
<dbReference type="InterPro" id="IPR036396">
    <property type="entry name" value="Cyt_P450_sf"/>
</dbReference>
<evidence type="ECO:0000256" key="1">
    <source>
        <dbReference type="ARBA" id="ARBA00001971"/>
    </source>
</evidence>
<evidence type="ECO:0000256" key="3">
    <source>
        <dbReference type="ARBA" id="ARBA00010617"/>
    </source>
</evidence>
<dbReference type="EMBL" id="NHTK01004105">
    <property type="protein sequence ID" value="PPQ88229.1"/>
    <property type="molecule type" value="Genomic_DNA"/>
</dbReference>
<evidence type="ECO:0000256" key="4">
    <source>
        <dbReference type="ARBA" id="ARBA00022617"/>
    </source>
</evidence>
<dbReference type="SUPFAM" id="SSF48264">
    <property type="entry name" value="Cytochrome P450"/>
    <property type="match status" value="1"/>
</dbReference>
<comment type="caution">
    <text evidence="13">The sequence shown here is derived from an EMBL/GenBank/DDBJ whole genome shotgun (WGS) entry which is preliminary data.</text>
</comment>
<evidence type="ECO:0000256" key="7">
    <source>
        <dbReference type="ARBA" id="ARBA00022989"/>
    </source>
</evidence>
<proteinExistence type="inferred from homology"/>
<dbReference type="STRING" id="181874.A0A409XBR6"/>
<reference evidence="13 14" key="1">
    <citation type="journal article" date="2018" name="Evol. Lett.">
        <title>Horizontal gene cluster transfer increased hallucinogenic mushroom diversity.</title>
        <authorList>
            <person name="Reynolds H.T."/>
            <person name="Vijayakumar V."/>
            <person name="Gluck-Thaler E."/>
            <person name="Korotkin H.B."/>
            <person name="Matheny P.B."/>
            <person name="Slot J.C."/>
        </authorList>
    </citation>
    <scope>NUCLEOTIDE SEQUENCE [LARGE SCALE GENOMIC DNA]</scope>
    <source>
        <strain evidence="13 14">2629</strain>
    </source>
</reference>
<evidence type="ECO:0000256" key="12">
    <source>
        <dbReference type="SAM" id="Phobius"/>
    </source>
</evidence>